<dbReference type="PROSITE" id="PS01209">
    <property type="entry name" value="LDLRA_1"/>
    <property type="match status" value="2"/>
</dbReference>
<evidence type="ECO:0000256" key="3">
    <source>
        <dbReference type="ARBA" id="ARBA00022692"/>
    </source>
</evidence>
<dbReference type="PRINTS" id="PR00261">
    <property type="entry name" value="LDLRECEPTOR"/>
</dbReference>
<evidence type="ECO:0000256" key="7">
    <source>
        <dbReference type="ARBA" id="ARBA00023157"/>
    </source>
</evidence>
<dbReference type="GO" id="GO:0042562">
    <property type="term" value="F:hormone binding"/>
    <property type="evidence" value="ECO:0007669"/>
    <property type="project" value="TreeGrafter"/>
</dbReference>
<dbReference type="InterPro" id="IPR002172">
    <property type="entry name" value="LDrepeatLR_classA_rpt"/>
</dbReference>
<evidence type="ECO:0000256" key="11">
    <source>
        <dbReference type="SAM" id="Phobius"/>
    </source>
</evidence>
<dbReference type="eggNOG" id="KOG1215">
    <property type="taxonomic scope" value="Eukaryota"/>
</dbReference>
<protein>
    <submittedName>
        <fullName evidence="12">Uncharacterized protein</fullName>
    </submittedName>
</protein>
<keyword evidence="8" id="KW-0675">Receptor</keyword>
<feature type="disulfide bond" evidence="10">
    <location>
        <begin position="476"/>
        <end position="491"/>
    </location>
</feature>
<dbReference type="FunFam" id="4.10.400.10:FF:000234">
    <property type="entry name" value="LDL receptor repeat-containing protein egg-1"/>
    <property type="match status" value="1"/>
</dbReference>
<dbReference type="OrthoDB" id="10062665at2759"/>
<dbReference type="GO" id="GO:0043235">
    <property type="term" value="C:receptor complex"/>
    <property type="evidence" value="ECO:0007669"/>
    <property type="project" value="TreeGrafter"/>
</dbReference>
<feature type="disulfide bond" evidence="10">
    <location>
        <begin position="438"/>
        <end position="453"/>
    </location>
</feature>
<feature type="transmembrane region" description="Helical" evidence="11">
    <location>
        <begin position="50"/>
        <end position="71"/>
    </location>
</feature>
<dbReference type="GO" id="GO:0006898">
    <property type="term" value="P:receptor-mediated endocytosis"/>
    <property type="evidence" value="ECO:0007669"/>
    <property type="project" value="TreeGrafter"/>
</dbReference>
<keyword evidence="6 11" id="KW-0472">Membrane</keyword>
<evidence type="ECO:0000256" key="4">
    <source>
        <dbReference type="ARBA" id="ARBA00022737"/>
    </source>
</evidence>
<comment type="subcellular location">
    <subcellularLocation>
        <location evidence="2">Endomembrane system</location>
    </subcellularLocation>
    <subcellularLocation>
        <location evidence="1">Membrane</location>
        <topology evidence="1">Single-pass membrane protein</topology>
    </subcellularLocation>
</comment>
<evidence type="ECO:0000256" key="8">
    <source>
        <dbReference type="ARBA" id="ARBA00023170"/>
    </source>
</evidence>
<dbReference type="Pfam" id="PF00057">
    <property type="entry name" value="Ldl_recept_a"/>
    <property type="match status" value="7"/>
</dbReference>
<gene>
    <name evidence="12" type="ORF">CAEBREN_08125</name>
</gene>
<dbReference type="PANTHER" id="PTHR22722">
    <property type="entry name" value="LOW-DENSITY LIPOPROTEIN RECEPTOR-RELATED PROTEIN 2-RELATED"/>
    <property type="match status" value="1"/>
</dbReference>
<evidence type="ECO:0000256" key="1">
    <source>
        <dbReference type="ARBA" id="ARBA00004167"/>
    </source>
</evidence>
<dbReference type="EMBL" id="GL380255">
    <property type="protein sequence ID" value="EGT51318.1"/>
    <property type="molecule type" value="Genomic_DNA"/>
</dbReference>
<keyword evidence="7 10" id="KW-1015">Disulfide bond</keyword>
<accession>G0PCX0</accession>
<feature type="disulfide bond" evidence="10">
    <location>
        <begin position="317"/>
        <end position="332"/>
    </location>
</feature>
<comment type="caution">
    <text evidence="10">Lacks conserved residue(s) required for the propagation of feature annotation.</text>
</comment>
<dbReference type="GO" id="GO:0012505">
    <property type="term" value="C:endomembrane system"/>
    <property type="evidence" value="ECO:0007669"/>
    <property type="project" value="UniProtKB-SubCell"/>
</dbReference>
<evidence type="ECO:0000256" key="2">
    <source>
        <dbReference type="ARBA" id="ARBA00004308"/>
    </source>
</evidence>
<dbReference type="PANTHER" id="PTHR22722:SF14">
    <property type="entry name" value="MEGALIN, ISOFORM A"/>
    <property type="match status" value="1"/>
</dbReference>
<evidence type="ECO:0000256" key="10">
    <source>
        <dbReference type="PROSITE-ProRule" id="PRU00124"/>
    </source>
</evidence>
<dbReference type="CDD" id="cd00112">
    <property type="entry name" value="LDLa"/>
    <property type="match status" value="7"/>
</dbReference>
<dbReference type="AlphaFoldDB" id="G0PCX0"/>
<feature type="disulfide bond" evidence="10">
    <location>
        <begin position="277"/>
        <end position="292"/>
    </location>
</feature>
<dbReference type="InterPro" id="IPR036055">
    <property type="entry name" value="LDL_receptor-like_sf"/>
</dbReference>
<evidence type="ECO:0000256" key="9">
    <source>
        <dbReference type="ARBA" id="ARBA00023180"/>
    </source>
</evidence>
<name>G0PCX0_CAEBE</name>
<dbReference type="InterPro" id="IPR051221">
    <property type="entry name" value="LDLR-related"/>
</dbReference>
<keyword evidence="9" id="KW-0325">Glycoprotein</keyword>
<dbReference type="HOGENOM" id="CLU_021811_0_0_1"/>
<dbReference type="FunFam" id="4.10.400.10:FF:000164">
    <property type="entry name" value="Basement membrane-specific heparan sulfate proteoglycan core protein-like Protein"/>
    <property type="match status" value="1"/>
</dbReference>
<dbReference type="SMART" id="SM00192">
    <property type="entry name" value="LDLa"/>
    <property type="match status" value="8"/>
</dbReference>
<feature type="disulfide bond" evidence="10">
    <location>
        <begin position="241"/>
        <end position="256"/>
    </location>
</feature>
<evidence type="ECO:0000256" key="5">
    <source>
        <dbReference type="ARBA" id="ARBA00022989"/>
    </source>
</evidence>
<feature type="disulfide bond" evidence="10">
    <location>
        <begin position="305"/>
        <end position="323"/>
    </location>
</feature>
<feature type="disulfide bond" evidence="10">
    <location>
        <begin position="146"/>
        <end position="161"/>
    </location>
</feature>
<sequence length="549" mass="59370">MSQNTGTDRRVNFAQEEPMTMGEKISHRMDQFKEMVSSGCCSCASRCPSVAIVLVLALVVLGILAAIPLTLMLTSSAEKMSTDSTDLSPYSIRHPKHWPKTDKIQFDDLGGISMTALFPPNVTTCPGFGFACTGKVHMVIPSSRRCDGIKDCEDGSDEANCKECQSVFSCLAVPGEEDSKKKKSKKTKVQPTLRCLTAEKLCDGVEECPDGSDEAVCTSTCSKDQFKCSANNVCLPLSAKCDGVRDCSDGSDEKDCNKCQKGAHKCGKQCVKASQVCDGVAQCADRSDEKQCDCKTCSGSDKALCDDGTCIMRSQVCDGKNDCSNGMDEEDCPGSCNIETVSKKQKLVTCAGEIYTEAQVCSGEKECEKACSKCHPKLAFSCPVSGDKPEKCIKREKVCDGVADCSDGSDEKNCTPQKECGGNQFTCDRKCIEVSRRCDGVWDCLDKSDEKDCQQCPPGSIRCAADKKCLPSYTRCNGVAECSDGSDEQKCTCEECLGAHPDTYMCSESNRCLKRDEVCSPYSMCPNATYTDKAYCAALVLKNAGRFPY</sequence>
<keyword evidence="4" id="KW-0677">Repeat</keyword>
<evidence type="ECO:0000313" key="13">
    <source>
        <dbReference type="Proteomes" id="UP000008068"/>
    </source>
</evidence>
<reference evidence="13" key="1">
    <citation type="submission" date="2011-07" db="EMBL/GenBank/DDBJ databases">
        <authorList>
            <consortium name="Caenorhabditis brenneri Sequencing and Analysis Consortium"/>
            <person name="Wilson R.K."/>
        </authorList>
    </citation>
    <scope>NUCLEOTIDE SEQUENCE [LARGE SCALE GENOMIC DNA]</scope>
    <source>
        <strain evidence="13">PB2801</strain>
    </source>
</reference>
<dbReference type="Gene3D" id="4.10.400.10">
    <property type="entry name" value="Low-density Lipoprotein Receptor"/>
    <property type="match status" value="8"/>
</dbReference>
<dbReference type="FunCoup" id="G0PCX0">
    <property type="interactions" value="100"/>
</dbReference>
<keyword evidence="5 11" id="KW-1133">Transmembrane helix</keyword>
<dbReference type="SUPFAM" id="SSF57424">
    <property type="entry name" value="LDL receptor-like module"/>
    <property type="match status" value="8"/>
</dbReference>
<dbReference type="PROSITE" id="PS50068">
    <property type="entry name" value="LDLRA_2"/>
    <property type="match status" value="8"/>
</dbReference>
<dbReference type="Proteomes" id="UP000008068">
    <property type="component" value="Unassembled WGS sequence"/>
</dbReference>
<feature type="disulfide bond" evidence="10">
    <location>
        <begin position="202"/>
        <end position="217"/>
    </location>
</feature>
<organism evidence="13">
    <name type="scientific">Caenorhabditis brenneri</name>
    <name type="common">Nematode worm</name>
    <dbReference type="NCBI Taxonomy" id="135651"/>
    <lineage>
        <taxon>Eukaryota</taxon>
        <taxon>Metazoa</taxon>
        <taxon>Ecdysozoa</taxon>
        <taxon>Nematoda</taxon>
        <taxon>Chromadorea</taxon>
        <taxon>Rhabditida</taxon>
        <taxon>Rhabditina</taxon>
        <taxon>Rhabditomorpha</taxon>
        <taxon>Rhabditoidea</taxon>
        <taxon>Rhabditidae</taxon>
        <taxon>Peloderinae</taxon>
        <taxon>Caenorhabditis</taxon>
    </lineage>
</organism>
<dbReference type="OMA" id="NDGWCIP"/>
<dbReference type="InterPro" id="IPR023415">
    <property type="entry name" value="LDLR_class-A_CS"/>
</dbReference>
<proteinExistence type="predicted"/>
<evidence type="ECO:0000256" key="6">
    <source>
        <dbReference type="ARBA" id="ARBA00023136"/>
    </source>
</evidence>
<dbReference type="GO" id="GO:0016324">
    <property type="term" value="C:apical plasma membrane"/>
    <property type="evidence" value="ECO:0007669"/>
    <property type="project" value="TreeGrafter"/>
</dbReference>
<keyword evidence="3 11" id="KW-0812">Transmembrane</keyword>
<keyword evidence="13" id="KW-1185">Reference proteome</keyword>
<evidence type="ECO:0000313" key="12">
    <source>
        <dbReference type="EMBL" id="EGT51318.1"/>
    </source>
</evidence>
<dbReference type="STRING" id="135651.G0PCX0"/>
<feature type="disulfide bond" evidence="10">
    <location>
        <begin position="399"/>
        <end position="414"/>
    </location>
</feature>
<dbReference type="InParanoid" id="G0PCX0"/>